<sequence>EFIAVVEIKSETLCELRKNRFPMKMRPIGLDTFLPDDLRLGGIGVMEIMDGVQRKIDTLTNQFTFGTVQANNPFGFFTPTGNMRDEPIKTKSGYLYPTSDPKSINMVTIPPPDASLQVAINNALQESQLIFGLSSFAAGVESRIDPDAPAKKVQFIVAQGNVRLNTIIKRKNSTLKDIFKKWFLLYQANMPPNKFMRIVGEDKKTPWQFEPINATDFALKSLPDFELTGNVLNTNKQLEVNKALAIYQVLITNPFFAPQTSQGLQALHALTKWLIDKFDEIGISSFLPSVPGEQVQTPEEENARFMQGDTGEPTENEPHPQHIKVHRPLLDDQTIPEDVKKEVLRHIQAHI</sequence>
<dbReference type="EMBL" id="LAZR01065284">
    <property type="protein sequence ID" value="KKK55866.1"/>
    <property type="molecule type" value="Genomic_DNA"/>
</dbReference>
<organism evidence="2">
    <name type="scientific">marine sediment metagenome</name>
    <dbReference type="NCBI Taxonomy" id="412755"/>
    <lineage>
        <taxon>unclassified sequences</taxon>
        <taxon>metagenomes</taxon>
        <taxon>ecological metagenomes</taxon>
    </lineage>
</organism>
<evidence type="ECO:0000256" key="1">
    <source>
        <dbReference type="SAM" id="MobiDB-lite"/>
    </source>
</evidence>
<accession>A0A0F8Z6X5</accession>
<protein>
    <submittedName>
        <fullName evidence="2">Uncharacterized protein</fullName>
    </submittedName>
</protein>
<name>A0A0F8Z6X5_9ZZZZ</name>
<feature type="region of interest" description="Disordered" evidence="1">
    <location>
        <begin position="289"/>
        <end position="321"/>
    </location>
</feature>
<dbReference type="AlphaFoldDB" id="A0A0F8Z6X5"/>
<feature type="non-terminal residue" evidence="2">
    <location>
        <position position="1"/>
    </location>
</feature>
<comment type="caution">
    <text evidence="2">The sequence shown here is derived from an EMBL/GenBank/DDBJ whole genome shotgun (WGS) entry which is preliminary data.</text>
</comment>
<evidence type="ECO:0000313" key="2">
    <source>
        <dbReference type="EMBL" id="KKK55866.1"/>
    </source>
</evidence>
<reference evidence="2" key="1">
    <citation type="journal article" date="2015" name="Nature">
        <title>Complex archaea that bridge the gap between prokaryotes and eukaryotes.</title>
        <authorList>
            <person name="Spang A."/>
            <person name="Saw J.H."/>
            <person name="Jorgensen S.L."/>
            <person name="Zaremba-Niedzwiedzka K."/>
            <person name="Martijn J."/>
            <person name="Lind A.E."/>
            <person name="van Eijk R."/>
            <person name="Schleper C."/>
            <person name="Guy L."/>
            <person name="Ettema T.J."/>
        </authorList>
    </citation>
    <scope>NUCLEOTIDE SEQUENCE</scope>
</reference>
<feature type="non-terminal residue" evidence="2">
    <location>
        <position position="351"/>
    </location>
</feature>
<proteinExistence type="predicted"/>
<gene>
    <name evidence="2" type="ORF">LCGC14_3070260</name>
</gene>